<proteinExistence type="inferred from homology"/>
<dbReference type="EC" id="2.3.1.-" evidence="5"/>
<dbReference type="Proteomes" id="UP000199403">
    <property type="component" value="Unassembled WGS sequence"/>
</dbReference>
<protein>
    <recommendedName>
        <fullName evidence="2 5">Aminoglycoside N(3)-acetyltransferase</fullName>
        <ecNumber evidence="5">2.3.1.-</ecNumber>
    </recommendedName>
</protein>
<dbReference type="GO" id="GO:0046353">
    <property type="term" value="F:aminoglycoside 3-N-acetyltransferase activity"/>
    <property type="evidence" value="ECO:0007669"/>
    <property type="project" value="UniProtKB-EC"/>
</dbReference>
<dbReference type="PANTHER" id="PTHR11104">
    <property type="entry name" value="AMINOGLYCOSIDE N3-ACETYLTRANSFERASE"/>
    <property type="match status" value="1"/>
</dbReference>
<accession>A0A1H6UZX8</accession>
<sequence>MRDWKKLILKDLDQLGIRARDHLLVHASLNALGKFPDRAKIVVSALLEQLGPKGTLLMPALSFKTVTPENPVFDVLETPSCVGALPEFFRTFPGVQRSMHPTHSVCAIGELSDYFLAEHLRDDTPCGPHSPFAKLPEVHGKILFLGCGTRPNTSMHAVEEGIKPPYLLGARVNYTLVDQAGREMSKSYFRHDFAGFEQRYERVDGLLGSDSCQKGKVLQAASVRMDARSLWEKGTLQLTKDPYFFVDRKES</sequence>
<comment type="similarity">
    <text evidence="1 5">Belongs to the antibiotic N-acetyltransferase family.</text>
</comment>
<dbReference type="PANTHER" id="PTHR11104:SF0">
    <property type="entry name" value="SPBETA PROPHAGE-DERIVED AMINOGLYCOSIDE N(3')-ACETYLTRANSFERASE-LIKE PROTEIN YOKD"/>
    <property type="match status" value="1"/>
</dbReference>
<comment type="catalytic activity">
    <reaction evidence="5">
        <text>a 2-deoxystreptamine antibiotic + acetyl-CoA = an N(3)-acetyl-2-deoxystreptamine antibiotic + CoA + H(+)</text>
        <dbReference type="Rhea" id="RHEA:12665"/>
        <dbReference type="ChEBI" id="CHEBI:15378"/>
        <dbReference type="ChEBI" id="CHEBI:57287"/>
        <dbReference type="ChEBI" id="CHEBI:57288"/>
        <dbReference type="ChEBI" id="CHEBI:57921"/>
        <dbReference type="ChEBI" id="CHEBI:77452"/>
        <dbReference type="EC" id="2.3.1.81"/>
    </reaction>
</comment>
<dbReference type="SUPFAM" id="SSF110710">
    <property type="entry name" value="TTHA0583/YokD-like"/>
    <property type="match status" value="1"/>
</dbReference>
<dbReference type="Pfam" id="PF02522">
    <property type="entry name" value="Antibiotic_NAT"/>
    <property type="match status" value="1"/>
</dbReference>
<dbReference type="AlphaFoldDB" id="A0A1H6UZX8"/>
<organism evidence="6 7">
    <name type="scientific">Cyclobacterium xiamenense</name>
    <dbReference type="NCBI Taxonomy" id="1297121"/>
    <lineage>
        <taxon>Bacteria</taxon>
        <taxon>Pseudomonadati</taxon>
        <taxon>Bacteroidota</taxon>
        <taxon>Cytophagia</taxon>
        <taxon>Cytophagales</taxon>
        <taxon>Cyclobacteriaceae</taxon>
        <taxon>Cyclobacterium</taxon>
    </lineage>
</organism>
<name>A0A1H6UZX8_9BACT</name>
<evidence type="ECO:0000256" key="4">
    <source>
        <dbReference type="ARBA" id="ARBA00023315"/>
    </source>
</evidence>
<keyword evidence="4 5" id="KW-0012">Acyltransferase</keyword>
<evidence type="ECO:0000256" key="1">
    <source>
        <dbReference type="ARBA" id="ARBA00006383"/>
    </source>
</evidence>
<evidence type="ECO:0000256" key="2">
    <source>
        <dbReference type="ARBA" id="ARBA00012882"/>
    </source>
</evidence>
<dbReference type="RefSeq" id="WP_092169995.1">
    <property type="nucleotide sequence ID" value="NZ_FNZH01000001.1"/>
</dbReference>
<dbReference type="GO" id="GO:0046677">
    <property type="term" value="P:response to antibiotic"/>
    <property type="evidence" value="ECO:0007669"/>
    <property type="project" value="UniProtKB-KW"/>
</dbReference>
<evidence type="ECO:0000256" key="3">
    <source>
        <dbReference type="ARBA" id="ARBA00022679"/>
    </source>
</evidence>
<evidence type="ECO:0000313" key="6">
    <source>
        <dbReference type="EMBL" id="SEI93950.1"/>
    </source>
</evidence>
<reference evidence="7" key="1">
    <citation type="submission" date="2016-10" db="EMBL/GenBank/DDBJ databases">
        <authorList>
            <person name="Varghese N."/>
            <person name="Submissions S."/>
        </authorList>
    </citation>
    <scope>NUCLEOTIDE SEQUENCE [LARGE SCALE GENOMIC DNA]</scope>
    <source>
        <strain evidence="7">IBRC-M 10761</strain>
    </source>
</reference>
<dbReference type="OrthoDB" id="7330654at2"/>
<gene>
    <name evidence="6" type="ORF">SAMN05192553_101936</name>
</gene>
<keyword evidence="5" id="KW-0046">Antibiotic resistance</keyword>
<dbReference type="EMBL" id="FNZH01000001">
    <property type="protein sequence ID" value="SEI93950.1"/>
    <property type="molecule type" value="Genomic_DNA"/>
</dbReference>
<evidence type="ECO:0000256" key="5">
    <source>
        <dbReference type="RuleBase" id="RU365031"/>
    </source>
</evidence>
<evidence type="ECO:0000313" key="7">
    <source>
        <dbReference type="Proteomes" id="UP000199403"/>
    </source>
</evidence>
<dbReference type="InterPro" id="IPR028345">
    <property type="entry name" value="Antibiotic_NAT-like"/>
</dbReference>
<keyword evidence="3 5" id="KW-0808">Transferase</keyword>
<keyword evidence="7" id="KW-1185">Reference proteome</keyword>
<dbReference type="STRING" id="1416801.SAMN05192553_101936"/>
<dbReference type="InterPro" id="IPR003679">
    <property type="entry name" value="Amioglycoside_AcTrfase"/>
</dbReference>